<feature type="domain" description="K Homology" evidence="3">
    <location>
        <begin position="27"/>
        <end position="95"/>
    </location>
</feature>
<evidence type="ECO:0000256" key="1">
    <source>
        <dbReference type="ARBA" id="ARBA00022737"/>
    </source>
</evidence>
<dbReference type="SUPFAM" id="SSF54791">
    <property type="entry name" value="Eukaryotic type KH-domain (KH-domain type I)"/>
    <property type="match status" value="1"/>
</dbReference>
<keyword evidence="1" id="KW-0677">Repeat</keyword>
<dbReference type="InterPro" id="IPR004087">
    <property type="entry name" value="KH_dom"/>
</dbReference>
<dbReference type="InterPro" id="IPR036612">
    <property type="entry name" value="KH_dom_type_1_sf"/>
</dbReference>
<dbReference type="PROSITE" id="PS50084">
    <property type="entry name" value="KH_TYPE_1"/>
    <property type="match status" value="1"/>
</dbReference>
<feature type="non-terminal residue" evidence="6">
    <location>
        <position position="142"/>
    </location>
</feature>
<evidence type="ECO:0000313" key="4">
    <source>
        <dbReference type="EMBL" id="CAE8604563.1"/>
    </source>
</evidence>
<dbReference type="PANTHER" id="PTHR10288">
    <property type="entry name" value="KH DOMAIN CONTAINING RNA BINDING PROTEIN"/>
    <property type="match status" value="1"/>
</dbReference>
<organism evidence="6 7">
    <name type="scientific">Polarella glacialis</name>
    <name type="common">Dinoflagellate</name>
    <dbReference type="NCBI Taxonomy" id="89957"/>
    <lineage>
        <taxon>Eukaryota</taxon>
        <taxon>Sar</taxon>
        <taxon>Alveolata</taxon>
        <taxon>Dinophyceae</taxon>
        <taxon>Suessiales</taxon>
        <taxon>Suessiaceae</taxon>
        <taxon>Polarella</taxon>
    </lineage>
</organism>
<dbReference type="CDD" id="cd00105">
    <property type="entry name" value="KH-I"/>
    <property type="match status" value="1"/>
</dbReference>
<evidence type="ECO:0000256" key="2">
    <source>
        <dbReference type="PROSITE-ProRule" id="PRU00117"/>
    </source>
</evidence>
<reference evidence="6" key="1">
    <citation type="submission" date="2021-02" db="EMBL/GenBank/DDBJ databases">
        <authorList>
            <person name="Dougan E. K."/>
            <person name="Rhodes N."/>
            <person name="Thang M."/>
            <person name="Chan C."/>
        </authorList>
    </citation>
    <scope>NUCLEOTIDE SEQUENCE</scope>
</reference>
<evidence type="ECO:0000313" key="8">
    <source>
        <dbReference type="Proteomes" id="UP000654075"/>
    </source>
</evidence>
<dbReference type="SMART" id="SM00322">
    <property type="entry name" value="KH"/>
    <property type="match status" value="1"/>
</dbReference>
<gene>
    <name evidence="4" type="ORF">PGLA1383_LOCUS22717</name>
    <name evidence="5" type="ORF">PGLA2088_LOCUS30658</name>
    <name evidence="6" type="ORF">PGLA2088_LOCUS42512</name>
</gene>
<evidence type="ECO:0000313" key="7">
    <source>
        <dbReference type="Proteomes" id="UP000626109"/>
    </source>
</evidence>
<dbReference type="Proteomes" id="UP000626109">
    <property type="component" value="Unassembled WGS sequence"/>
</dbReference>
<dbReference type="OrthoDB" id="5204190at2759"/>
<protein>
    <recommendedName>
        <fullName evidence="3">K Homology domain-containing protein</fullName>
    </recommendedName>
</protein>
<accession>A0A813L6F7</accession>
<dbReference type="EMBL" id="CAJNNW010034350">
    <property type="protein sequence ID" value="CAE8722415.1"/>
    <property type="molecule type" value="Genomic_DNA"/>
</dbReference>
<evidence type="ECO:0000259" key="3">
    <source>
        <dbReference type="SMART" id="SM00322"/>
    </source>
</evidence>
<dbReference type="Pfam" id="PF00013">
    <property type="entry name" value="KH_1"/>
    <property type="match status" value="1"/>
</dbReference>
<dbReference type="Gene3D" id="3.30.1370.10">
    <property type="entry name" value="K Homology domain, type 1"/>
    <property type="match status" value="1"/>
</dbReference>
<keyword evidence="2" id="KW-0694">RNA-binding</keyword>
<dbReference type="GO" id="GO:0003723">
    <property type="term" value="F:RNA binding"/>
    <property type="evidence" value="ECO:0007669"/>
    <property type="project" value="UniProtKB-UniRule"/>
</dbReference>
<dbReference type="AlphaFoldDB" id="A0A813L6F7"/>
<comment type="caution">
    <text evidence="6">The sequence shown here is derived from an EMBL/GenBank/DDBJ whole genome shotgun (WGS) entry which is preliminary data.</text>
</comment>
<sequence>MLAARPNSANWDGGTRTSAATAAAASGAGLLQLLIPADCAGRVIGKKGQNIQELQSRTGARVQLSDFGADEKLMEVAGPRQSVDDASALLVNDIARFQKSAPLQSAAPRSSRLGSGVTGVELTALVPEELADWVSELALEPE</sequence>
<proteinExistence type="predicted"/>
<dbReference type="EMBL" id="CAJNNW010028919">
    <property type="protein sequence ID" value="CAE8698289.1"/>
    <property type="molecule type" value="Genomic_DNA"/>
</dbReference>
<name>A0A813L6F7_POLGL</name>
<evidence type="ECO:0000313" key="6">
    <source>
        <dbReference type="EMBL" id="CAE8722415.1"/>
    </source>
</evidence>
<dbReference type="InterPro" id="IPR004088">
    <property type="entry name" value="KH_dom_type_1"/>
</dbReference>
<dbReference type="Proteomes" id="UP000654075">
    <property type="component" value="Unassembled WGS sequence"/>
</dbReference>
<keyword evidence="8" id="KW-1185">Reference proteome</keyword>
<dbReference type="EMBL" id="CAJNNV010016608">
    <property type="protein sequence ID" value="CAE8604563.1"/>
    <property type="molecule type" value="Genomic_DNA"/>
</dbReference>
<evidence type="ECO:0000313" key="5">
    <source>
        <dbReference type="EMBL" id="CAE8698289.1"/>
    </source>
</evidence>